<keyword evidence="2" id="KW-0344">Guanine-nucleotide releasing factor</keyword>
<organism evidence="6 7">
    <name type="scientific">Puccinia striiformis</name>
    <dbReference type="NCBI Taxonomy" id="27350"/>
    <lineage>
        <taxon>Eukaryota</taxon>
        <taxon>Fungi</taxon>
        <taxon>Dikarya</taxon>
        <taxon>Basidiomycota</taxon>
        <taxon>Pucciniomycotina</taxon>
        <taxon>Pucciniomycetes</taxon>
        <taxon>Pucciniales</taxon>
        <taxon>Pucciniaceae</taxon>
        <taxon>Puccinia</taxon>
    </lineage>
</organism>
<dbReference type="SMART" id="SM00036">
    <property type="entry name" value="CNH"/>
    <property type="match status" value="1"/>
</dbReference>
<evidence type="ECO:0000259" key="5">
    <source>
        <dbReference type="PROSITE" id="PS50219"/>
    </source>
</evidence>
<dbReference type="SMART" id="SM00325">
    <property type="entry name" value="RhoGEF"/>
    <property type="match status" value="1"/>
</dbReference>
<dbReference type="SUPFAM" id="SSF46785">
    <property type="entry name" value="Winged helix' DNA-binding domain"/>
    <property type="match status" value="1"/>
</dbReference>
<feature type="compositionally biased region" description="Low complexity" evidence="3">
    <location>
        <begin position="504"/>
        <end position="547"/>
    </location>
</feature>
<feature type="region of interest" description="Disordered" evidence="3">
    <location>
        <begin position="366"/>
        <end position="396"/>
    </location>
</feature>
<dbReference type="InterPro" id="IPR000591">
    <property type="entry name" value="DEP_dom"/>
</dbReference>
<reference evidence="6 7" key="1">
    <citation type="submission" date="2017-12" db="EMBL/GenBank/DDBJ databases">
        <title>Gene loss provides genomic basis for host adaptation in cereal stripe rust fungi.</title>
        <authorList>
            <person name="Xia C."/>
        </authorList>
    </citation>
    <scope>NUCLEOTIDE SEQUENCE [LARGE SCALE GENOMIC DNA]</scope>
    <source>
        <strain evidence="6 7">93TX-2</strain>
    </source>
</reference>
<feature type="compositionally biased region" description="Acidic residues" evidence="3">
    <location>
        <begin position="888"/>
        <end position="905"/>
    </location>
</feature>
<dbReference type="InterPro" id="IPR011993">
    <property type="entry name" value="PH-like_dom_sf"/>
</dbReference>
<dbReference type="InterPro" id="IPR052233">
    <property type="entry name" value="Rho-type_GEFs"/>
</dbReference>
<feature type="region of interest" description="Disordered" evidence="3">
    <location>
        <begin position="713"/>
        <end position="756"/>
    </location>
</feature>
<feature type="compositionally biased region" description="Pro residues" evidence="3">
    <location>
        <begin position="376"/>
        <end position="385"/>
    </location>
</feature>
<evidence type="ECO:0000313" key="7">
    <source>
        <dbReference type="Proteomes" id="UP000238274"/>
    </source>
</evidence>
<feature type="region of interest" description="Disordered" evidence="3">
    <location>
        <begin position="1706"/>
        <end position="1751"/>
    </location>
</feature>
<feature type="compositionally biased region" description="Polar residues" evidence="3">
    <location>
        <begin position="298"/>
        <end position="307"/>
    </location>
</feature>
<feature type="region of interest" description="Disordered" evidence="3">
    <location>
        <begin position="488"/>
        <end position="681"/>
    </location>
</feature>
<gene>
    <name evidence="6" type="ORF">PSHT_13578</name>
</gene>
<feature type="region of interest" description="Disordered" evidence="3">
    <location>
        <begin position="223"/>
        <end position="354"/>
    </location>
</feature>
<keyword evidence="1" id="KW-0597">Phosphoprotein</keyword>
<feature type="compositionally biased region" description="Polar residues" evidence="3">
    <location>
        <begin position="107"/>
        <end position="118"/>
    </location>
</feature>
<dbReference type="Gene3D" id="1.20.900.10">
    <property type="entry name" value="Dbl homology (DH) domain"/>
    <property type="match status" value="1"/>
</dbReference>
<dbReference type="Pfam" id="PF15405">
    <property type="entry name" value="PH_5"/>
    <property type="match status" value="1"/>
</dbReference>
<feature type="compositionally biased region" description="Polar residues" evidence="3">
    <location>
        <begin position="868"/>
        <end position="884"/>
    </location>
</feature>
<feature type="compositionally biased region" description="Low complexity" evidence="3">
    <location>
        <begin position="737"/>
        <end position="750"/>
    </location>
</feature>
<dbReference type="InterPro" id="IPR035899">
    <property type="entry name" value="DBL_dom_sf"/>
</dbReference>
<dbReference type="InterPro" id="IPR036390">
    <property type="entry name" value="WH_DNA-bd_sf"/>
</dbReference>
<feature type="domain" description="DH" evidence="4">
    <location>
        <begin position="992"/>
        <end position="1179"/>
    </location>
</feature>
<feature type="compositionally biased region" description="Polar residues" evidence="3">
    <location>
        <begin position="416"/>
        <end position="430"/>
    </location>
</feature>
<evidence type="ECO:0000259" key="4">
    <source>
        <dbReference type="PROSITE" id="PS50010"/>
    </source>
</evidence>
<reference evidence="7" key="3">
    <citation type="journal article" date="2018" name="Mol. Plant Microbe Interact.">
        <title>Genome sequence resources for the wheat stripe rust pathogen (Puccinia striiformis f. sp. tritici) and the barley stripe rust pathogen (Puccinia striiformis f. sp. hordei).</title>
        <authorList>
            <person name="Xia C."/>
            <person name="Wang M."/>
            <person name="Yin C."/>
            <person name="Cornejo O.E."/>
            <person name="Hulbert S.H."/>
            <person name="Chen X."/>
        </authorList>
    </citation>
    <scope>NUCLEOTIDE SEQUENCE [LARGE SCALE GENOMIC DNA]</scope>
    <source>
        <strain evidence="7">93TX-2</strain>
    </source>
</reference>
<feature type="domain" description="CNH" evidence="5">
    <location>
        <begin position="1323"/>
        <end position="1664"/>
    </location>
</feature>
<dbReference type="VEuPathDB" id="FungiDB:PSHT_13578"/>
<dbReference type="InterPro" id="IPR041675">
    <property type="entry name" value="PH_5"/>
</dbReference>
<dbReference type="PANTHER" id="PTHR46572">
    <property type="entry name" value="RHO1 GDP-GTP EXCHANGE PROTEIN 1-RELATED"/>
    <property type="match status" value="1"/>
</dbReference>
<reference evidence="7" key="2">
    <citation type="journal article" date="2018" name="BMC Genomics">
        <title>Genomic insights into host adaptation between the wheat stripe rust pathogen (Puccinia striiformis f. sp. tritici) and the barley stripe rust pathogen (Puccinia striiformis f. sp. hordei).</title>
        <authorList>
            <person name="Xia C."/>
            <person name="Wang M."/>
            <person name="Yin C."/>
            <person name="Cornejo O.E."/>
            <person name="Hulbert S.H."/>
            <person name="Chen X."/>
        </authorList>
    </citation>
    <scope>NUCLEOTIDE SEQUENCE [LARGE SCALE GENOMIC DNA]</scope>
    <source>
        <strain evidence="7">93TX-2</strain>
    </source>
</reference>
<feature type="compositionally biased region" description="Polar residues" evidence="3">
    <location>
        <begin position="624"/>
        <end position="634"/>
    </location>
</feature>
<sequence>MTPTAMVAIRGTKPIELIAEQPSQGASSNNNHSVDRRARAVKSCSNWNSALLHGRRTRGPQWDYPTASYHVSKGSKEYYKGVTRIHTDQPTPNPQPRLTLPDRHPLSFQQDPSDQPFQNRPIIRHSSQGSNHGRAMANSVQYPIHPTHLQLVANQQQQQQQQAFNNAPNLIPSPHFQQPGSAPHAIPRHMSTTPSLPSSQPERKGESHQVSFILRIVTSMTSDKKNKPLGSYHNPNNNPQQQQQQPIERSHSTQLPPSFSPAPYQVSAPGGPTERIESPTHSQTQGSPVPAHGGNAGIESTTTTTNRKIYPIPPPFSQRPSTPGPLQAPLPPIGGQVFQPIIHPGYQSSNPSQQLPISISSQARFNLQQQQQPKPHILPPPPPSNNPTQSPHLDPIQFNPAYMTQQQQQFNNNNNGSVGSPNPSTNLSRSSVHHLHPPPPNSQFYSNLAPIPDPNFIESPMTTRPTTGKRLTAYSDIFGENNDRYQQQPLQQQQQYHQPPPSPSASVSSLSTQQQYYQPQPYYHPSSLHPNHIHQQQYQQQPINPYNGSAYPRHYSRAQSLVDRPPEPQTNNTHLDNLRTQSFGSARYSPTTNRSSSSSSSASSSLHLYPNPNSLSFSNLSLQHRPSTQSSIPTFDSDSAAAGGGLGSIQESTTYQDFDQHGPLSHFSHPDPTITRKPSIEPDRHSLYAGMAHQPSDQNLSVSQSSQLSPVAMRPRKSSESVRVMPTQPKASTINDRSFSFSSGPSSRPRQAVIPTPRPPIVYPALLSRVAEAFRSRIMLSERAKDGLTYTECFDGREAVDKIAYIIKTTDRNLALLLGRALDSQKFFHDVTYDHRLRDSHHELYQFRGTLTNKFTDEQQEDSRNLTHDSSLQRQSSRPISEVQSELDGLDEEEPAEDEVTESKEEEDILPCGVFTLLTDCYSPTCTRDRLCYSIACPRRLEQQARLNLKPKPGLQRSISTESLGDLKEPGTLWIHSVPQDVVDSVNDTEKKRQEAINECIYTERDFVRDLEYLRDVWIKPLQASNIIPEPRRQDFLSQVFWNVLEVLTVNSKLCELLSKRQKSAHIVPQIADIYLEIVPHFSPFVKYGAHQLYGKYEFEREKSANPAFSKFVDEAERLPESRKLELNAYLTKPTTRLARYPLLLEVVLKYTPENHIDKTEIPKVVKMIRDLLNKVNIETGKSENRFNLAQLDQQLVFRQGEAVDLRLREEGRELIYKGQLKKRGGSGSDSAELQVYLFDHAILMVKHKHSHKTDQLKVYRKPIPLELLTVTGVTTPEDTNSNHKTSNGQKWLDKITARQNQIREQNTVFEMLSLNDGFFVGPYKVNCAVPYDNGNRLLFGNDVGVYIGKTHEPSRAPVQVIAIENVTQLEIIEEQGILIVLADKVVMTYWMESLESNENLGTGSISSAATKRSRKVSSNASFFKVGDCLGRKLVCVVKAGSVSSTIKTLEPTTSTSGSSAIESSLNASTSSTYSNSRNRNKPTFRKIIPANNDALKVYKEFYIPTVSSSVHFLKSKLCIGCQKGFEIVNLETLDVLGLLDPADHSLDFIARRENVKPIAIYRIEAEFLLCYEEFAFYVTKVDGELGSIGSFIGKVIPRLLTSVLRITTLDFSTSTSSSSSRQQEIQQQNKRNQQGYSTSSNQQQQGGLNNPSINNLALSCRPQIIFAADSKVIQLRLKQRALSVAALNQQQQAAAAVTSTTTIISLSESESESESESSGLSESESPESNLSESESNLSSIRRFYETGSPF</sequence>
<protein>
    <recommendedName>
        <fullName evidence="8">DH domain-containing protein</fullName>
    </recommendedName>
</protein>
<feature type="region of interest" description="Disordered" evidence="3">
    <location>
        <begin position="167"/>
        <end position="208"/>
    </location>
</feature>
<dbReference type="Pfam" id="PF00780">
    <property type="entry name" value="CNH"/>
    <property type="match status" value="1"/>
</dbReference>
<dbReference type="Pfam" id="PF00621">
    <property type="entry name" value="RhoGEF"/>
    <property type="match status" value="1"/>
</dbReference>
<dbReference type="InterPro" id="IPR001180">
    <property type="entry name" value="CNH_dom"/>
</dbReference>
<dbReference type="InterPro" id="IPR036388">
    <property type="entry name" value="WH-like_DNA-bd_sf"/>
</dbReference>
<evidence type="ECO:0000256" key="2">
    <source>
        <dbReference type="ARBA" id="ARBA00022658"/>
    </source>
</evidence>
<feature type="region of interest" description="Disordered" evidence="3">
    <location>
        <begin position="85"/>
        <end position="134"/>
    </location>
</feature>
<keyword evidence="7" id="KW-1185">Reference proteome</keyword>
<dbReference type="PROSITE" id="PS50219">
    <property type="entry name" value="CNH"/>
    <property type="match status" value="1"/>
</dbReference>
<dbReference type="GO" id="GO:0035556">
    <property type="term" value="P:intracellular signal transduction"/>
    <property type="evidence" value="ECO:0007669"/>
    <property type="project" value="InterPro"/>
</dbReference>
<dbReference type="CDD" id="cd04435">
    <property type="entry name" value="DEP_fRom2"/>
    <property type="match status" value="1"/>
</dbReference>
<feature type="compositionally biased region" description="Pro residues" evidence="3">
    <location>
        <begin position="311"/>
        <end position="332"/>
    </location>
</feature>
<dbReference type="SMART" id="SM00049">
    <property type="entry name" value="DEP"/>
    <property type="match status" value="1"/>
</dbReference>
<dbReference type="PROSITE" id="PS50010">
    <property type="entry name" value="DH_2"/>
    <property type="match status" value="1"/>
</dbReference>
<dbReference type="VEuPathDB" id="FungiDB:PSTT_12205"/>
<evidence type="ECO:0000256" key="1">
    <source>
        <dbReference type="ARBA" id="ARBA00022553"/>
    </source>
</evidence>
<feature type="compositionally biased region" description="Low complexity" evidence="3">
    <location>
        <begin position="1717"/>
        <end position="1740"/>
    </location>
</feature>
<evidence type="ECO:0000313" key="6">
    <source>
        <dbReference type="EMBL" id="POV99348.1"/>
    </source>
</evidence>
<dbReference type="SUPFAM" id="SSF48065">
    <property type="entry name" value="DBL homology domain (DH-domain)"/>
    <property type="match status" value="1"/>
</dbReference>
<evidence type="ECO:0000256" key="3">
    <source>
        <dbReference type="SAM" id="MobiDB-lite"/>
    </source>
</evidence>
<dbReference type="GO" id="GO:0005085">
    <property type="term" value="F:guanyl-nucleotide exchange factor activity"/>
    <property type="evidence" value="ECO:0007669"/>
    <property type="project" value="UniProtKB-KW"/>
</dbReference>
<feature type="compositionally biased region" description="Low complexity" evidence="3">
    <location>
        <begin position="488"/>
        <end position="497"/>
    </location>
</feature>
<comment type="caution">
    <text evidence="6">The sequence shown here is derived from an EMBL/GenBank/DDBJ whole genome shotgun (WGS) entry which is preliminary data.</text>
</comment>
<dbReference type="Pfam" id="PF00610">
    <property type="entry name" value="DEP"/>
    <property type="match status" value="1"/>
</dbReference>
<dbReference type="EMBL" id="PKSM01000275">
    <property type="protein sequence ID" value="POV99348.1"/>
    <property type="molecule type" value="Genomic_DNA"/>
</dbReference>
<feature type="region of interest" description="Disordered" evidence="3">
    <location>
        <begin position="410"/>
        <end position="467"/>
    </location>
</feature>
<evidence type="ECO:0008006" key="8">
    <source>
        <dbReference type="Google" id="ProtNLM"/>
    </source>
</evidence>
<dbReference type="Proteomes" id="UP000238274">
    <property type="component" value="Unassembled WGS sequence"/>
</dbReference>
<dbReference type="SUPFAM" id="SSF50729">
    <property type="entry name" value="PH domain-like"/>
    <property type="match status" value="1"/>
</dbReference>
<dbReference type="Gene3D" id="2.30.29.30">
    <property type="entry name" value="Pleckstrin-homology domain (PH domain)/Phosphotyrosine-binding domain (PTB)"/>
    <property type="match status" value="1"/>
</dbReference>
<proteinExistence type="predicted"/>
<accession>A0A2S4UPW7</accession>
<dbReference type="CDD" id="cd00160">
    <property type="entry name" value="RhoGEF"/>
    <property type="match status" value="1"/>
</dbReference>
<feature type="compositionally biased region" description="Polar residues" evidence="3">
    <location>
        <begin position="569"/>
        <end position="594"/>
    </location>
</feature>
<feature type="compositionally biased region" description="Low complexity" evidence="3">
    <location>
        <begin position="234"/>
        <end position="246"/>
    </location>
</feature>
<feature type="compositionally biased region" description="Low complexity" evidence="3">
    <location>
        <begin position="366"/>
        <end position="375"/>
    </location>
</feature>
<feature type="compositionally biased region" description="Polar residues" evidence="3">
    <location>
        <begin position="190"/>
        <end position="200"/>
    </location>
</feature>
<dbReference type="VEuPathDB" id="FungiDB:PSTT_16280"/>
<feature type="compositionally biased region" description="Basic and acidic residues" evidence="3">
    <location>
        <begin position="858"/>
        <end position="867"/>
    </location>
</feature>
<dbReference type="OrthoDB" id="2272012at2759"/>
<dbReference type="InterPro" id="IPR000219">
    <property type="entry name" value="DH_dom"/>
</dbReference>
<dbReference type="PANTHER" id="PTHR46572:SF2">
    <property type="entry name" value="RHO1 GDP-GTP EXCHANGE PROTEIN 1-RELATED"/>
    <property type="match status" value="1"/>
</dbReference>
<feature type="region of interest" description="Disordered" evidence="3">
    <location>
        <begin position="858"/>
        <end position="905"/>
    </location>
</feature>
<dbReference type="Gene3D" id="1.10.10.10">
    <property type="entry name" value="Winged helix-like DNA-binding domain superfamily/Winged helix DNA-binding domain"/>
    <property type="match status" value="1"/>
</dbReference>
<feature type="region of interest" description="Disordered" evidence="3">
    <location>
        <begin position="1614"/>
        <end position="1649"/>
    </location>
</feature>
<feature type="compositionally biased region" description="Low complexity" evidence="3">
    <location>
        <begin position="595"/>
        <end position="622"/>
    </location>
</feature>
<name>A0A2S4UPW7_9BASI</name>